<dbReference type="PANTHER" id="PTHR38340">
    <property type="entry name" value="S-LAYER PROTEIN"/>
    <property type="match status" value="1"/>
</dbReference>
<dbReference type="AlphaFoldDB" id="A0A4R6Y662"/>
<dbReference type="Pfam" id="PF00353">
    <property type="entry name" value="HemolysinCabind"/>
    <property type="match status" value="4"/>
</dbReference>
<dbReference type="SUPFAM" id="SSF51120">
    <property type="entry name" value="beta-Roll"/>
    <property type="match status" value="2"/>
</dbReference>
<keyword evidence="2" id="KW-0964">Secreted</keyword>
<evidence type="ECO:0000313" key="4">
    <source>
        <dbReference type="Proteomes" id="UP000294480"/>
    </source>
</evidence>
<evidence type="ECO:0000256" key="2">
    <source>
        <dbReference type="ARBA" id="ARBA00022525"/>
    </source>
</evidence>
<dbReference type="PANTHER" id="PTHR38340:SF1">
    <property type="entry name" value="S-LAYER PROTEIN"/>
    <property type="match status" value="1"/>
</dbReference>
<dbReference type="PROSITE" id="PS00330">
    <property type="entry name" value="HEMOLYSIN_CALCIUM"/>
    <property type="match status" value="4"/>
</dbReference>
<dbReference type="PRINTS" id="PR00313">
    <property type="entry name" value="CABNDNGRPT"/>
</dbReference>
<organism evidence="3 4">
    <name type="scientific">Hydromonas duriensis</name>
    <dbReference type="NCBI Taxonomy" id="1527608"/>
    <lineage>
        <taxon>Bacteria</taxon>
        <taxon>Pseudomonadati</taxon>
        <taxon>Pseudomonadota</taxon>
        <taxon>Betaproteobacteria</taxon>
        <taxon>Burkholderiales</taxon>
        <taxon>Burkholderiaceae</taxon>
        <taxon>Hydromonas</taxon>
    </lineage>
</organism>
<dbReference type="InterPro" id="IPR018511">
    <property type="entry name" value="Hemolysin-typ_Ca-bd_CS"/>
</dbReference>
<dbReference type="EMBL" id="SNZE01000013">
    <property type="protein sequence ID" value="TDR31064.1"/>
    <property type="molecule type" value="Genomic_DNA"/>
</dbReference>
<evidence type="ECO:0000313" key="3">
    <source>
        <dbReference type="EMBL" id="TDR31064.1"/>
    </source>
</evidence>
<gene>
    <name evidence="3" type="ORF">DFR44_11316</name>
</gene>
<dbReference type="InterPro" id="IPR001343">
    <property type="entry name" value="Hemolysn_Ca-bd"/>
</dbReference>
<name>A0A4R6Y662_9BURK</name>
<comment type="subcellular location">
    <subcellularLocation>
        <location evidence="1">Secreted</location>
    </subcellularLocation>
</comment>
<reference evidence="3 4" key="1">
    <citation type="submission" date="2019-03" db="EMBL/GenBank/DDBJ databases">
        <title>Genomic Encyclopedia of Type Strains, Phase IV (KMG-IV): sequencing the most valuable type-strain genomes for metagenomic binning, comparative biology and taxonomic classification.</title>
        <authorList>
            <person name="Goeker M."/>
        </authorList>
    </citation>
    <scope>NUCLEOTIDE SEQUENCE [LARGE SCALE GENOMIC DNA]</scope>
    <source>
        <strain evidence="3 4">DSM 102852</strain>
    </source>
</reference>
<accession>A0A4R6Y662</accession>
<dbReference type="OrthoDB" id="1676884at2"/>
<dbReference type="InterPro" id="IPR050557">
    <property type="entry name" value="RTX_toxin/Mannuronan_C5-epim"/>
</dbReference>
<protein>
    <submittedName>
        <fullName evidence="3">Hemolysin type calcium-binding protein</fullName>
    </submittedName>
</protein>
<proteinExistence type="predicted"/>
<dbReference type="Gene3D" id="2.150.10.10">
    <property type="entry name" value="Serralysin-like metalloprotease, C-terminal"/>
    <property type="match status" value="3"/>
</dbReference>
<dbReference type="Proteomes" id="UP000294480">
    <property type="component" value="Unassembled WGS sequence"/>
</dbReference>
<dbReference type="GO" id="GO:0005576">
    <property type="term" value="C:extracellular region"/>
    <property type="evidence" value="ECO:0007669"/>
    <property type="project" value="UniProtKB-SubCell"/>
</dbReference>
<sequence>MAVISGTDGNDTLIGTASADTMSGLAGDDTYIVDNVGDVVIEQANQGIDLVRASVNYTLTSNVEHLTLTGSAALSGKGNDLNNLIIANNAGNSLFGGAGNDTLQGGNGNDVLDGGTGADKMSGGAGNDTYIVDNAGDVVIELAGGGTDLVKSSVNYTLTANVENLTLTGTQSLVGRGNDSANNMTANAAGDSLYGGGGSDKLTGGDGNDYLDGGVCSDTLFGGAGDDKLVWGADTWWGTGGTSTNLWTGQVIDVQYKSRSIDFFDGGTGVDTLLGSGCPDLIVLDDLTDFGTVWTNQPRLLNIEVIDSGLGDDVINLTSKRFSLSNLTILAGDGADTVWSSTGNDTIFGGAGNDVLDGAAGNDVLDGGVGNDTLIGGAGKDVFTFSTALNATSNKDVISGFAVADDKVALDDAVFTALTGQTSLLAGQFAAGAGLSAGRDADDRIVYNTTTGVLFYDADGSGAGAAVAFAQLSPNLALNNTHFQVI</sequence>
<dbReference type="GO" id="GO:0005509">
    <property type="term" value="F:calcium ion binding"/>
    <property type="evidence" value="ECO:0007669"/>
    <property type="project" value="InterPro"/>
</dbReference>
<dbReference type="InterPro" id="IPR011049">
    <property type="entry name" value="Serralysin-like_metalloprot_C"/>
</dbReference>
<evidence type="ECO:0000256" key="1">
    <source>
        <dbReference type="ARBA" id="ARBA00004613"/>
    </source>
</evidence>
<comment type="caution">
    <text evidence="3">The sequence shown here is derived from an EMBL/GenBank/DDBJ whole genome shotgun (WGS) entry which is preliminary data.</text>
</comment>
<keyword evidence="4" id="KW-1185">Reference proteome</keyword>
<dbReference type="RefSeq" id="WP_133620507.1">
    <property type="nucleotide sequence ID" value="NZ_SNZE01000013.1"/>
</dbReference>